<evidence type="ECO:0000313" key="3">
    <source>
        <dbReference type="EMBL" id="PKA70442.1"/>
    </source>
</evidence>
<gene>
    <name evidence="3" type="ORF">ATI02_3347</name>
</gene>
<organism evidence="3 4">
    <name type="scientific">Pseudomonas baetica</name>
    <dbReference type="NCBI Taxonomy" id="674054"/>
    <lineage>
        <taxon>Bacteria</taxon>
        <taxon>Pseudomonadati</taxon>
        <taxon>Pseudomonadota</taxon>
        <taxon>Gammaproteobacteria</taxon>
        <taxon>Pseudomonadales</taxon>
        <taxon>Pseudomonadaceae</taxon>
        <taxon>Pseudomonas</taxon>
    </lineage>
</organism>
<evidence type="ECO:0000259" key="2">
    <source>
        <dbReference type="Pfam" id="PF03432"/>
    </source>
</evidence>
<dbReference type="EMBL" id="PHHE01000001">
    <property type="protein sequence ID" value="PKA70442.1"/>
    <property type="molecule type" value="Genomic_DNA"/>
</dbReference>
<reference evidence="3 4" key="1">
    <citation type="submission" date="2017-11" db="EMBL/GenBank/DDBJ databases">
        <title>Genome sequencing of a diverse group of Pseudomonas species.</title>
        <authorList>
            <person name="Loper J."/>
        </authorList>
    </citation>
    <scope>NUCLEOTIDE SEQUENCE [LARGE SCALE GENOMIC DNA]</scope>
    <source>
        <strain evidence="3 4">LMG 25716</strain>
    </source>
</reference>
<feature type="region of interest" description="Disordered" evidence="1">
    <location>
        <begin position="536"/>
        <end position="565"/>
    </location>
</feature>
<evidence type="ECO:0000256" key="1">
    <source>
        <dbReference type="SAM" id="MobiDB-lite"/>
    </source>
</evidence>
<keyword evidence="4" id="KW-1185">Reference proteome</keyword>
<dbReference type="Proteomes" id="UP000232455">
    <property type="component" value="Unassembled WGS sequence"/>
</dbReference>
<feature type="compositionally biased region" description="Basic and acidic residues" evidence="1">
    <location>
        <begin position="549"/>
        <end position="558"/>
    </location>
</feature>
<dbReference type="InterPro" id="IPR005094">
    <property type="entry name" value="Endonuclease_MobA/VirD2"/>
</dbReference>
<feature type="region of interest" description="Disordered" evidence="1">
    <location>
        <begin position="261"/>
        <end position="303"/>
    </location>
</feature>
<accession>A0ABX4Q109</accession>
<evidence type="ECO:0000313" key="4">
    <source>
        <dbReference type="Proteomes" id="UP000232455"/>
    </source>
</evidence>
<dbReference type="RefSeq" id="WP_238156310.1">
    <property type="nucleotide sequence ID" value="NZ_PHHE01000001.1"/>
</dbReference>
<comment type="caution">
    <text evidence="3">The sequence shown here is derived from an EMBL/GenBank/DDBJ whole genome shotgun (WGS) entry which is preliminary data.</text>
</comment>
<protein>
    <recommendedName>
        <fullName evidence="2">MobA/VirD2-like nuclease domain-containing protein</fullName>
    </recommendedName>
</protein>
<feature type="compositionally biased region" description="Polar residues" evidence="1">
    <location>
        <begin position="289"/>
        <end position="300"/>
    </location>
</feature>
<dbReference type="Pfam" id="PF03432">
    <property type="entry name" value="Relaxase"/>
    <property type="match status" value="1"/>
</dbReference>
<sequence>MINKMMYRKGGGNRTRSSANYLLKLNPEGDAIDCTIPRLEGESNMEYATRIKNVFEGDRVHNQKNLYQFNMLSLHPSEGDKFTDAQMIQMAKEVYLKNGVKNSLNDNRHYLFVVERNTEHHHVHAMIHLTDLETKKVNNKMIDYNPIIKKLELKYGLYNEHRKPKDEDEYKKTFKKELKAILDNALNPSEFLMLANAAGFDIHHSGKDAYSMTKDGQTFKASDLAVSYKTLKAALGDDPEFAATLASLHTDKAGNEGSVTIAAPTNEAPTNQPQKPPAQDHEPEPEPQKSYSNYGSQASNESRKEMADFYKGLKMQKTLYKNYHYDDQGNYYYNINKQKAFEFDATSGTVTHRNVTPSSAKAGLQKLTEDGNPSTLYTSGGDKYRREIWMQFNLMKLDEKGYTLKGYKPSKKDIEELQRKLDDQTKFYNRPDENNVKSLPIEKAPLEKLKLENPDFKKPIEERNIKALSVEKAPEIADEKPSIGATAENTALKGAGIAVEGVSIVAEGVLNAAVDVFTSKDVVGVQAEMLAEMASLDREARSQQQSAENEAHQNERRRLQQLRPH</sequence>
<feature type="domain" description="MobA/VirD2-like nuclease" evidence="2">
    <location>
        <begin position="50"/>
        <end position="157"/>
    </location>
</feature>
<name>A0ABX4Q109_9PSED</name>
<feature type="compositionally biased region" description="Basic and acidic residues" evidence="1">
    <location>
        <begin position="278"/>
        <end position="287"/>
    </location>
</feature>
<proteinExistence type="predicted"/>